<dbReference type="InterPro" id="IPR000531">
    <property type="entry name" value="Beta-barrel_TonB"/>
</dbReference>
<evidence type="ECO:0000256" key="10">
    <source>
        <dbReference type="ARBA" id="ARBA00023077"/>
    </source>
</evidence>
<evidence type="ECO:0000256" key="2">
    <source>
        <dbReference type="ARBA" id="ARBA00009810"/>
    </source>
</evidence>
<reference evidence="19 20" key="1">
    <citation type="submission" date="2019-08" db="EMBL/GenBank/DDBJ databases">
        <title>Draft genome analysis of Rheinheimera tangshanensis isolated from the roots of fresh rice plants (Oryza sativa).</title>
        <authorList>
            <person name="Yu Q."/>
            <person name="Qi Y."/>
            <person name="Zhang H."/>
            <person name="Pu J."/>
        </authorList>
    </citation>
    <scope>NUCLEOTIDE SEQUENCE [LARGE SCALE GENOMIC DNA]</scope>
    <source>
        <strain evidence="19 20">JA3-B52</strain>
    </source>
</reference>
<dbReference type="CDD" id="cd01347">
    <property type="entry name" value="ligand_gated_channel"/>
    <property type="match status" value="1"/>
</dbReference>
<keyword evidence="13 14" id="KW-0998">Cell outer membrane</keyword>
<dbReference type="PANTHER" id="PTHR32552">
    <property type="entry name" value="FERRICHROME IRON RECEPTOR-RELATED"/>
    <property type="match status" value="1"/>
</dbReference>
<dbReference type="RefSeq" id="WP_147905504.1">
    <property type="nucleotide sequence ID" value="NZ_BAAAGC010000006.1"/>
</dbReference>
<dbReference type="SUPFAM" id="SSF56935">
    <property type="entry name" value="Porins"/>
    <property type="match status" value="1"/>
</dbReference>
<comment type="similarity">
    <text evidence="2 14 15">Belongs to the TonB-dependent receptor family.</text>
</comment>
<dbReference type="InterPro" id="IPR039426">
    <property type="entry name" value="TonB-dep_rcpt-like"/>
</dbReference>
<feature type="domain" description="TonB-dependent receptor plug" evidence="18">
    <location>
        <begin position="66"/>
        <end position="165"/>
    </location>
</feature>
<keyword evidence="5" id="KW-0410">Iron transport</keyword>
<evidence type="ECO:0000256" key="1">
    <source>
        <dbReference type="ARBA" id="ARBA00004571"/>
    </source>
</evidence>
<dbReference type="GO" id="GO:0015344">
    <property type="term" value="F:siderophore uptake transmembrane transporter activity"/>
    <property type="evidence" value="ECO:0007669"/>
    <property type="project" value="TreeGrafter"/>
</dbReference>
<evidence type="ECO:0000256" key="7">
    <source>
        <dbReference type="ARBA" id="ARBA00022729"/>
    </source>
</evidence>
<dbReference type="Pfam" id="PF07715">
    <property type="entry name" value="Plug"/>
    <property type="match status" value="1"/>
</dbReference>
<keyword evidence="3 14" id="KW-0813">Transport</keyword>
<keyword evidence="9" id="KW-0406">Ion transport</keyword>
<keyword evidence="11 14" id="KW-0472">Membrane</keyword>
<keyword evidence="12 19" id="KW-0675">Receptor</keyword>
<dbReference type="Pfam" id="PF00593">
    <property type="entry name" value="TonB_dep_Rec_b-barrel"/>
    <property type="match status" value="1"/>
</dbReference>
<evidence type="ECO:0000256" key="8">
    <source>
        <dbReference type="ARBA" id="ARBA00023004"/>
    </source>
</evidence>
<evidence type="ECO:0000256" key="14">
    <source>
        <dbReference type="PROSITE-ProRule" id="PRU01360"/>
    </source>
</evidence>
<dbReference type="PROSITE" id="PS52016">
    <property type="entry name" value="TONB_DEPENDENT_REC_3"/>
    <property type="match status" value="1"/>
</dbReference>
<dbReference type="InterPro" id="IPR012910">
    <property type="entry name" value="Plug_dom"/>
</dbReference>
<evidence type="ECO:0000256" key="12">
    <source>
        <dbReference type="ARBA" id="ARBA00023170"/>
    </source>
</evidence>
<feature type="domain" description="TonB-dependent receptor-like beta-barrel" evidence="17">
    <location>
        <begin position="295"/>
        <end position="671"/>
    </location>
</feature>
<dbReference type="GO" id="GO:0038023">
    <property type="term" value="F:signaling receptor activity"/>
    <property type="evidence" value="ECO:0007669"/>
    <property type="project" value="InterPro"/>
</dbReference>
<keyword evidence="6 14" id="KW-0812">Transmembrane</keyword>
<gene>
    <name evidence="19" type="ORF">FU839_18055</name>
</gene>
<evidence type="ECO:0000256" key="3">
    <source>
        <dbReference type="ARBA" id="ARBA00022448"/>
    </source>
</evidence>
<evidence type="ECO:0000256" key="5">
    <source>
        <dbReference type="ARBA" id="ARBA00022496"/>
    </source>
</evidence>
<organism evidence="19 20">
    <name type="scientific">Rheinheimera tangshanensis</name>
    <dbReference type="NCBI Taxonomy" id="400153"/>
    <lineage>
        <taxon>Bacteria</taxon>
        <taxon>Pseudomonadati</taxon>
        <taxon>Pseudomonadota</taxon>
        <taxon>Gammaproteobacteria</taxon>
        <taxon>Chromatiales</taxon>
        <taxon>Chromatiaceae</taxon>
        <taxon>Rheinheimera</taxon>
    </lineage>
</organism>
<keyword evidence="20" id="KW-1185">Reference proteome</keyword>
<dbReference type="AlphaFoldDB" id="A0A5C8LK32"/>
<keyword evidence="8" id="KW-0408">Iron</keyword>
<keyword evidence="7 16" id="KW-0732">Signal</keyword>
<evidence type="ECO:0000256" key="4">
    <source>
        <dbReference type="ARBA" id="ARBA00022452"/>
    </source>
</evidence>
<accession>A0A5C8LK32</accession>
<evidence type="ECO:0000256" key="6">
    <source>
        <dbReference type="ARBA" id="ARBA00022692"/>
    </source>
</evidence>
<sequence>MQSFYFPRRTLLSLACLQAFFVLSFSALADEQNKTDTAAEGSLERLSVYGQRQRDTFGSKSGILLKELPQSIQLLDVDQMRGQGLVSVGDLLRDIPSANPGYSRVGPYQSFSLKIRGFGADQMRNGMRQRYFEDVDASALNSIERMEVLKGPSGVLYGQSAVGGVINLVTKAPGADNSGSAGLRFSTDNQKVANGDISKVLSDSVSLRLTGELERSDTFVDRQPMDRNNISLMLQHKVGDLATGHFVAEYIKRETDRYVGLPVSVVLSEQDEEVLDISTQLGEPGFTSLRSFAPLYQYWLDIQLNTDWTLTPRLQYQEFNTVFGQVNLRAPVTAQPELISRTGRQGRENDDYQIAQLDLNGRVMTGALEHKVLLGYEAGRERGRFTQSNIRAGTLNPVDIHNPQYQYDTQEPVLDFAFDNFYNLDSDAWYLQDQIKLTPELQLIGAVRYTDSKAGSGAWGSAADEVPVSSTIWQLGLTWQLNDQLTLFTGHNTGFDVESSAAARSRTGDALEPEESAQTELGIRYSADEFHGSLALFRIERLNALTTDPVDSDFSVNSGEQRVDGVELEGSWQLSSALQLQAGYAYMDGEIIESNDGDRGNTLGDLARHRLNFSANWQYDNDWSAFVRANYSSSRPLITGSAWQLDAYRLIGTGLRYQQSNWSAQLAVNNLLDELYYTASGNGFVVYPGEPQQASLQLIWQW</sequence>
<evidence type="ECO:0000256" key="16">
    <source>
        <dbReference type="SAM" id="SignalP"/>
    </source>
</evidence>
<dbReference type="InterPro" id="IPR010105">
    <property type="entry name" value="TonB_sidphr_rcpt"/>
</dbReference>
<dbReference type="Gene3D" id="2.40.170.20">
    <property type="entry name" value="TonB-dependent receptor, beta-barrel domain"/>
    <property type="match status" value="1"/>
</dbReference>
<comment type="subcellular location">
    <subcellularLocation>
        <location evidence="1 14">Cell outer membrane</location>
        <topology evidence="1 14">Multi-pass membrane protein</topology>
    </subcellularLocation>
</comment>
<evidence type="ECO:0000313" key="20">
    <source>
        <dbReference type="Proteomes" id="UP000321814"/>
    </source>
</evidence>
<dbReference type="EMBL" id="VRLR01000018">
    <property type="protein sequence ID" value="TXK77701.1"/>
    <property type="molecule type" value="Genomic_DNA"/>
</dbReference>
<dbReference type="InterPro" id="IPR036942">
    <property type="entry name" value="Beta-barrel_TonB_sf"/>
</dbReference>
<dbReference type="OrthoDB" id="127311at2"/>
<dbReference type="Gene3D" id="2.170.130.10">
    <property type="entry name" value="TonB-dependent receptor, plug domain"/>
    <property type="match status" value="1"/>
</dbReference>
<proteinExistence type="inferred from homology"/>
<keyword evidence="4 14" id="KW-1134">Transmembrane beta strand</keyword>
<evidence type="ECO:0000259" key="17">
    <source>
        <dbReference type="Pfam" id="PF00593"/>
    </source>
</evidence>
<dbReference type="InterPro" id="IPR037066">
    <property type="entry name" value="Plug_dom_sf"/>
</dbReference>
<dbReference type="GO" id="GO:0009279">
    <property type="term" value="C:cell outer membrane"/>
    <property type="evidence" value="ECO:0007669"/>
    <property type="project" value="UniProtKB-SubCell"/>
</dbReference>
<comment type="caution">
    <text evidence="19">The sequence shown here is derived from an EMBL/GenBank/DDBJ whole genome shotgun (WGS) entry which is preliminary data.</text>
</comment>
<protein>
    <submittedName>
        <fullName evidence="19">TonB-dependent siderophore receptor</fullName>
    </submittedName>
</protein>
<evidence type="ECO:0000256" key="11">
    <source>
        <dbReference type="ARBA" id="ARBA00023136"/>
    </source>
</evidence>
<dbReference type="GO" id="GO:0015891">
    <property type="term" value="P:siderophore transport"/>
    <property type="evidence" value="ECO:0007669"/>
    <property type="project" value="InterPro"/>
</dbReference>
<dbReference type="Proteomes" id="UP000321814">
    <property type="component" value="Unassembled WGS sequence"/>
</dbReference>
<feature type="chain" id="PRO_5022789264" evidence="16">
    <location>
        <begin position="30"/>
        <end position="702"/>
    </location>
</feature>
<evidence type="ECO:0000256" key="13">
    <source>
        <dbReference type="ARBA" id="ARBA00023237"/>
    </source>
</evidence>
<evidence type="ECO:0000259" key="18">
    <source>
        <dbReference type="Pfam" id="PF07715"/>
    </source>
</evidence>
<evidence type="ECO:0000256" key="15">
    <source>
        <dbReference type="RuleBase" id="RU003357"/>
    </source>
</evidence>
<name>A0A5C8LK32_9GAMM</name>
<evidence type="ECO:0000313" key="19">
    <source>
        <dbReference type="EMBL" id="TXK77701.1"/>
    </source>
</evidence>
<evidence type="ECO:0000256" key="9">
    <source>
        <dbReference type="ARBA" id="ARBA00023065"/>
    </source>
</evidence>
<keyword evidence="10 15" id="KW-0798">TonB box</keyword>
<dbReference type="PANTHER" id="PTHR32552:SF68">
    <property type="entry name" value="FERRICHROME OUTER MEMBRANE TRANSPORTER_PHAGE RECEPTOR"/>
    <property type="match status" value="1"/>
</dbReference>
<dbReference type="NCBIfam" id="TIGR01783">
    <property type="entry name" value="TonB-siderophor"/>
    <property type="match status" value="1"/>
</dbReference>
<feature type="signal peptide" evidence="16">
    <location>
        <begin position="1"/>
        <end position="29"/>
    </location>
</feature>